<evidence type="ECO:0000313" key="3">
    <source>
        <dbReference type="WBParaSite" id="nRc.2.0.1.t31942-RA"/>
    </source>
</evidence>
<reference evidence="3" key="1">
    <citation type="submission" date="2022-11" db="UniProtKB">
        <authorList>
            <consortium name="WormBaseParasite"/>
        </authorList>
    </citation>
    <scope>IDENTIFICATION</scope>
</reference>
<keyword evidence="2" id="KW-1185">Reference proteome</keyword>
<accession>A0A915JZV6</accession>
<dbReference type="WBParaSite" id="nRc.2.0.1.t31942-RA">
    <property type="protein sequence ID" value="nRc.2.0.1.t31942-RA"/>
    <property type="gene ID" value="nRc.2.0.1.g31942"/>
</dbReference>
<feature type="region of interest" description="Disordered" evidence="1">
    <location>
        <begin position="1"/>
        <end position="36"/>
    </location>
</feature>
<name>A0A915JZV6_ROMCU</name>
<sequence>MLTRTTYPKLLTIPKTPKKKKKKQKNERNQSTTLSKDQDLSLLLKKVYDDPKRLQAAITSDMKRGLMTCINNLLDFPVSPIYKLEVHARLVAENHLPVPTDVDNVWIEHLVLDQLL</sequence>
<dbReference type="AlphaFoldDB" id="A0A915JZV6"/>
<organism evidence="2 3">
    <name type="scientific">Romanomermis culicivorax</name>
    <name type="common">Nematode worm</name>
    <dbReference type="NCBI Taxonomy" id="13658"/>
    <lineage>
        <taxon>Eukaryota</taxon>
        <taxon>Metazoa</taxon>
        <taxon>Ecdysozoa</taxon>
        <taxon>Nematoda</taxon>
        <taxon>Enoplea</taxon>
        <taxon>Dorylaimia</taxon>
        <taxon>Mermithida</taxon>
        <taxon>Mermithoidea</taxon>
        <taxon>Mermithidae</taxon>
        <taxon>Romanomermis</taxon>
    </lineage>
</organism>
<feature type="compositionally biased region" description="Basic residues" evidence="1">
    <location>
        <begin position="16"/>
        <end position="25"/>
    </location>
</feature>
<dbReference type="Proteomes" id="UP000887565">
    <property type="component" value="Unplaced"/>
</dbReference>
<feature type="compositionally biased region" description="Low complexity" evidence="1">
    <location>
        <begin position="1"/>
        <end position="15"/>
    </location>
</feature>
<evidence type="ECO:0000313" key="2">
    <source>
        <dbReference type="Proteomes" id="UP000887565"/>
    </source>
</evidence>
<evidence type="ECO:0000256" key="1">
    <source>
        <dbReference type="SAM" id="MobiDB-lite"/>
    </source>
</evidence>
<proteinExistence type="predicted"/>
<protein>
    <submittedName>
        <fullName evidence="3">Uncharacterized protein</fullName>
    </submittedName>
</protein>